<keyword evidence="2" id="KW-1185">Reference proteome</keyword>
<reference evidence="2" key="1">
    <citation type="submission" date="2011-07" db="EMBL/GenBank/DDBJ databases">
        <authorList>
            <consortium name="Caenorhabditis brenneri Sequencing and Analysis Consortium"/>
            <person name="Wilson R.K."/>
        </authorList>
    </citation>
    <scope>NUCLEOTIDE SEQUENCE [LARGE SCALE GENOMIC DNA]</scope>
    <source>
        <strain evidence="2">PB2801</strain>
    </source>
</reference>
<dbReference type="HOGENOM" id="CLU_2724579_0_0_1"/>
<sequence>MSHLKELLIKLGYSEYALESEIITEDMLDEMDFENELIYCVTKDLFKDDNGNVDCKKVAADGKSFDIKSTVAKSCN</sequence>
<dbReference type="EMBL" id="GL379794">
    <property type="protein sequence ID" value="EGT57959.1"/>
    <property type="molecule type" value="Genomic_DNA"/>
</dbReference>
<evidence type="ECO:0000313" key="2">
    <source>
        <dbReference type="Proteomes" id="UP000008068"/>
    </source>
</evidence>
<protein>
    <submittedName>
        <fullName evidence="1">Uncharacterized protein</fullName>
    </submittedName>
</protein>
<dbReference type="OrthoDB" id="5869324at2759"/>
<proteinExistence type="predicted"/>
<dbReference type="AlphaFoldDB" id="G0MH18"/>
<name>G0MH18_CAEBE</name>
<dbReference type="eggNOG" id="ENOG502TJ6C">
    <property type="taxonomic scope" value="Eukaryota"/>
</dbReference>
<dbReference type="Proteomes" id="UP000008068">
    <property type="component" value="Unassembled WGS sequence"/>
</dbReference>
<gene>
    <name evidence="1" type="ORF">CAEBREN_15609</name>
</gene>
<dbReference type="FunCoup" id="G0MH18">
    <property type="interactions" value="80"/>
</dbReference>
<organism evidence="2">
    <name type="scientific">Caenorhabditis brenneri</name>
    <name type="common">Nematode worm</name>
    <dbReference type="NCBI Taxonomy" id="135651"/>
    <lineage>
        <taxon>Eukaryota</taxon>
        <taxon>Metazoa</taxon>
        <taxon>Ecdysozoa</taxon>
        <taxon>Nematoda</taxon>
        <taxon>Chromadorea</taxon>
        <taxon>Rhabditida</taxon>
        <taxon>Rhabditina</taxon>
        <taxon>Rhabditomorpha</taxon>
        <taxon>Rhabditoidea</taxon>
        <taxon>Rhabditidae</taxon>
        <taxon>Peloderinae</taxon>
        <taxon>Caenorhabditis</taxon>
    </lineage>
</organism>
<accession>G0MH18</accession>
<evidence type="ECO:0000313" key="1">
    <source>
        <dbReference type="EMBL" id="EGT57959.1"/>
    </source>
</evidence>
<dbReference type="InParanoid" id="G0MH18"/>
<dbReference type="OMA" id="MSFEANS"/>